<gene>
    <name evidence="2" type="ORF">EZS28_041202</name>
</gene>
<keyword evidence="1" id="KW-0472">Membrane</keyword>
<keyword evidence="1" id="KW-0812">Transmembrane</keyword>
<evidence type="ECO:0000313" key="3">
    <source>
        <dbReference type="Proteomes" id="UP000324800"/>
    </source>
</evidence>
<dbReference type="AlphaFoldDB" id="A0A5J4TZZ6"/>
<organism evidence="2 3">
    <name type="scientific">Streblomastix strix</name>
    <dbReference type="NCBI Taxonomy" id="222440"/>
    <lineage>
        <taxon>Eukaryota</taxon>
        <taxon>Metamonada</taxon>
        <taxon>Preaxostyla</taxon>
        <taxon>Oxymonadida</taxon>
        <taxon>Streblomastigidae</taxon>
        <taxon>Streblomastix</taxon>
    </lineage>
</organism>
<evidence type="ECO:0000313" key="2">
    <source>
        <dbReference type="EMBL" id="KAA6363271.1"/>
    </source>
</evidence>
<evidence type="ECO:0000256" key="1">
    <source>
        <dbReference type="SAM" id="Phobius"/>
    </source>
</evidence>
<reference evidence="2 3" key="1">
    <citation type="submission" date="2019-03" db="EMBL/GenBank/DDBJ databases">
        <title>Single cell metagenomics reveals metabolic interactions within the superorganism composed of flagellate Streblomastix strix and complex community of Bacteroidetes bacteria on its surface.</title>
        <authorList>
            <person name="Treitli S.C."/>
            <person name="Kolisko M."/>
            <person name="Husnik F."/>
            <person name="Keeling P."/>
            <person name="Hampl V."/>
        </authorList>
    </citation>
    <scope>NUCLEOTIDE SEQUENCE [LARGE SCALE GENOMIC DNA]</scope>
    <source>
        <strain evidence="2">ST1C</strain>
    </source>
</reference>
<dbReference type="Proteomes" id="UP000324800">
    <property type="component" value="Unassembled WGS sequence"/>
</dbReference>
<dbReference type="EMBL" id="SNRW01023131">
    <property type="protein sequence ID" value="KAA6363271.1"/>
    <property type="molecule type" value="Genomic_DNA"/>
</dbReference>
<protein>
    <recommendedName>
        <fullName evidence="4">CBS domain-containing protein</fullName>
    </recommendedName>
</protein>
<feature type="transmembrane region" description="Helical" evidence="1">
    <location>
        <begin position="91"/>
        <end position="111"/>
    </location>
</feature>
<accession>A0A5J4TZZ6</accession>
<comment type="caution">
    <text evidence="2">The sequence shown here is derived from an EMBL/GenBank/DDBJ whole genome shotgun (WGS) entry which is preliminary data.</text>
</comment>
<proteinExistence type="predicted"/>
<name>A0A5J4TZZ6_9EUKA</name>
<sequence length="128" mass="14998">MLQGIDYLLSLVEKPVLILMEEKQIVGVVNYSDVLVIVDFESQRYSMWKVYDQVMKGRCEIECYCPIVRNEKVQEPEKFGFTVQLDLSESLLLFFLKVSLITSLYMFAFLFDSLERGIVRLFANVYLD</sequence>
<keyword evidence="1" id="KW-1133">Transmembrane helix</keyword>
<evidence type="ECO:0008006" key="4">
    <source>
        <dbReference type="Google" id="ProtNLM"/>
    </source>
</evidence>